<dbReference type="EMBL" id="QXGD01000239">
    <property type="protein sequence ID" value="KAE9246402.1"/>
    <property type="molecule type" value="Genomic_DNA"/>
</dbReference>
<dbReference type="PANTHER" id="PTHR35668">
    <property type="entry name" value="PROTEIN SHORTAGE IN CHIASMATA 1 ORTHOLOG"/>
    <property type="match status" value="1"/>
</dbReference>
<dbReference type="PANTHER" id="PTHR35668:SF1">
    <property type="entry name" value="PROTEIN SHORTAGE IN CHIASMATA 1 ORTHOLOG"/>
    <property type="match status" value="1"/>
</dbReference>
<dbReference type="AlphaFoldDB" id="A0A6A3FF07"/>
<dbReference type="OrthoDB" id="115253at2759"/>
<evidence type="ECO:0000313" key="10">
    <source>
        <dbReference type="Proteomes" id="UP000440367"/>
    </source>
</evidence>
<evidence type="ECO:0000313" key="1">
    <source>
        <dbReference type="EMBL" id="KAE8944219.1"/>
    </source>
</evidence>
<evidence type="ECO:0000313" key="8">
    <source>
        <dbReference type="Proteomes" id="UP000433483"/>
    </source>
</evidence>
<dbReference type="GO" id="GO:0003697">
    <property type="term" value="F:single-stranded DNA binding"/>
    <property type="evidence" value="ECO:0007669"/>
    <property type="project" value="TreeGrafter"/>
</dbReference>
<dbReference type="EMBL" id="QXFZ01000206">
    <property type="protein sequence ID" value="KAE9126991.1"/>
    <property type="molecule type" value="Genomic_DNA"/>
</dbReference>
<dbReference type="Proteomes" id="UP000437068">
    <property type="component" value="Unassembled WGS sequence"/>
</dbReference>
<dbReference type="GO" id="GO:0000794">
    <property type="term" value="C:condensed nuclear chromosome"/>
    <property type="evidence" value="ECO:0007669"/>
    <property type="project" value="InterPro"/>
</dbReference>
<dbReference type="EMBL" id="QXGB01000198">
    <property type="protein sequence ID" value="KAE9225165.1"/>
    <property type="molecule type" value="Genomic_DNA"/>
</dbReference>
<dbReference type="Proteomes" id="UP000476176">
    <property type="component" value="Unassembled WGS sequence"/>
</dbReference>
<gene>
    <name evidence="6" type="ORF">PF001_g3599</name>
    <name evidence="5" type="ORF">PF002_g6745</name>
    <name evidence="4" type="ORF">PF004_g5022</name>
    <name evidence="3" type="ORF">PF005_g5629</name>
    <name evidence="2" type="ORF">PF007_g5758</name>
    <name evidence="1" type="ORF">PF009_g6085</name>
</gene>
<dbReference type="EMBL" id="QXGC01000181">
    <property type="protein sequence ID" value="KAE9245944.1"/>
    <property type="molecule type" value="Genomic_DNA"/>
</dbReference>
<organism evidence="1 7">
    <name type="scientific">Phytophthora fragariae</name>
    <dbReference type="NCBI Taxonomy" id="53985"/>
    <lineage>
        <taxon>Eukaryota</taxon>
        <taxon>Sar</taxon>
        <taxon>Stramenopiles</taxon>
        <taxon>Oomycota</taxon>
        <taxon>Peronosporomycetes</taxon>
        <taxon>Peronosporales</taxon>
        <taxon>Peronosporaceae</taxon>
        <taxon>Phytophthora</taxon>
    </lineage>
</organism>
<accession>A0A6A3FF07</accession>
<proteinExistence type="predicted"/>
<dbReference type="Proteomes" id="UP000441208">
    <property type="component" value="Unassembled WGS sequence"/>
</dbReference>
<evidence type="ECO:0000313" key="9">
    <source>
        <dbReference type="Proteomes" id="UP000437068"/>
    </source>
</evidence>
<evidence type="ECO:0000313" key="3">
    <source>
        <dbReference type="EMBL" id="KAE9225165.1"/>
    </source>
</evidence>
<comment type="caution">
    <text evidence="1">The sequence shown here is derived from an EMBL/GenBank/DDBJ whole genome shotgun (WGS) entry which is preliminary data.</text>
</comment>
<dbReference type="Proteomes" id="UP000433483">
    <property type="component" value="Unassembled WGS sequence"/>
</dbReference>
<sequence>MRGSSQDGAAEMPVLEGSYVPVCTKLRAETSKIVGCVAEICHELETAPVLRRAQGNQATTGQDTDTNTGRVAAVEDQPGEASGTGSVQTSNVGARNEHAGVGGLRGQGRISGADSDLLEMISDAEKVEDGAQTQLKTAIVHEGMQLCADDVANGRQAEKTEGCKRCAEAESFSDETHLSVGECGEQYHHWSMLDLPVVPLDISDLGYSALTKGGEVRLRQIVAMGDKDAHDWNADVPDVWSCRKAYTDILERQCSSNIDEEPQAQNTPFRPCQLRRVQCEWCEIAKSSEAFHYHESSRLLKTIVRTNVQVKNIVVPNVFDGDWGFSPHGIFLPQSMKKSEGGVQHLLLPFDLVREDEDEVTNAPSKLISIASKYFHDLRQSDVSLTRASMNIPSVWNLTIAKSRLEALVAEEVAAVQLTPNVPATSNGTPIDLHLTRMATEVPNQEVLPSATINGDLNSIVSRDDHPLPISGKLTVTAEDNPLSTDYFLSDQFLRCNWSEPPEEIAPVDSAARKNTESNASEELAESNKLLQRIARPALWDLMRKKLLQVSGASLKSALGCVTLETLEAIIYAQYRAVKKMSLNPSAFSSADITEACASLRQAAWLHTLRIVSISHMPATNGKMMSAVLARILASAQYKLVLGASNWNDLHTFLKEIGGIAMPGEPLINSDLDSNRQVDSTAQPPLKKLRALHHQKETPPVRVLCSLRFLEQDELLDELCTEQQIFFIERDLPPPIDILVDERNCICVVTGATIQEEEANVRTFVFSLARLQVQFQKCWLIIALDTSPSVNLENVINLFYAALAQFRVEIQVFTCFSCEETGHCIRAIVDQCAEVALSCHRILPRLWFERPFLLEEESQFERFLVSTKIINHYAAQSLLHKICMDDLFLKSVDELKLLIQNAITDEQLQLLWGLVRQDHGLNNAAQKT</sequence>
<dbReference type="GO" id="GO:0000712">
    <property type="term" value="P:resolution of meiotic recombination intermediates"/>
    <property type="evidence" value="ECO:0007669"/>
    <property type="project" value="InterPro"/>
</dbReference>
<evidence type="ECO:0000313" key="6">
    <source>
        <dbReference type="EMBL" id="KAE9324093.1"/>
    </source>
</evidence>
<dbReference type="Proteomes" id="UP000440367">
    <property type="component" value="Unassembled WGS sequence"/>
</dbReference>
<evidence type="ECO:0000313" key="2">
    <source>
        <dbReference type="EMBL" id="KAE9126991.1"/>
    </source>
</evidence>
<reference evidence="7 8" key="1">
    <citation type="submission" date="2018-08" db="EMBL/GenBank/DDBJ databases">
        <title>Genomic investigation of the strawberry pathogen Phytophthora fragariae indicates pathogenicity is determined by transcriptional variation in three key races.</title>
        <authorList>
            <person name="Adams T.M."/>
            <person name="Armitage A.D."/>
            <person name="Sobczyk M.K."/>
            <person name="Bates H.J."/>
            <person name="Dunwell J.M."/>
            <person name="Nellist C.F."/>
            <person name="Harrison R.J."/>
        </authorList>
    </citation>
    <scope>NUCLEOTIDE SEQUENCE [LARGE SCALE GENOMIC DNA]</scope>
    <source>
        <strain evidence="6 9">A4</strain>
        <strain evidence="5 10">BC-1</strain>
        <strain evidence="4 12">BC-23</strain>
        <strain evidence="3 8">NOV-27</strain>
        <strain evidence="2 11">NOV-71</strain>
        <strain evidence="1 7">NOV-9</strain>
    </source>
</reference>
<dbReference type="InterPro" id="IPR039991">
    <property type="entry name" value="SHOC1"/>
</dbReference>
<evidence type="ECO:0000313" key="5">
    <source>
        <dbReference type="EMBL" id="KAE9246402.1"/>
    </source>
</evidence>
<keyword evidence="8" id="KW-1185">Reference proteome</keyword>
<protein>
    <submittedName>
        <fullName evidence="1">Uncharacterized protein</fullName>
    </submittedName>
</protein>
<dbReference type="EMBL" id="QXGE01000115">
    <property type="protein sequence ID" value="KAE9324093.1"/>
    <property type="molecule type" value="Genomic_DNA"/>
</dbReference>
<dbReference type="Proteomes" id="UP000429523">
    <property type="component" value="Unassembled WGS sequence"/>
</dbReference>
<evidence type="ECO:0000313" key="11">
    <source>
        <dbReference type="Proteomes" id="UP000441208"/>
    </source>
</evidence>
<name>A0A6A3FF07_9STRA</name>
<evidence type="ECO:0000313" key="12">
    <source>
        <dbReference type="Proteomes" id="UP000476176"/>
    </source>
</evidence>
<evidence type="ECO:0000313" key="7">
    <source>
        <dbReference type="Proteomes" id="UP000429523"/>
    </source>
</evidence>
<dbReference type="GO" id="GO:0016887">
    <property type="term" value="F:ATP hydrolysis activity"/>
    <property type="evidence" value="ECO:0007669"/>
    <property type="project" value="InterPro"/>
</dbReference>
<dbReference type="EMBL" id="QXGF01000215">
    <property type="protein sequence ID" value="KAE8944219.1"/>
    <property type="molecule type" value="Genomic_DNA"/>
</dbReference>
<evidence type="ECO:0000313" key="4">
    <source>
        <dbReference type="EMBL" id="KAE9245944.1"/>
    </source>
</evidence>